<evidence type="ECO:0000313" key="2">
    <source>
        <dbReference type="EMBL" id="MFD1481418.1"/>
    </source>
</evidence>
<protein>
    <recommendedName>
        <fullName evidence="4">YIP1 family protein</fullName>
    </recommendedName>
</protein>
<keyword evidence="1" id="KW-0472">Membrane</keyword>
<evidence type="ECO:0000256" key="1">
    <source>
        <dbReference type="SAM" id="Phobius"/>
    </source>
</evidence>
<sequence>MADRPPAGVNRPVRSSGGMALRVLQSWWAPRRVVRSLSDMPDRVLLVVLMAAMLITLVGQAPGLARAAELDPSIPLDARIGGAAMGTMFMMPLVAYAVAGLTGLLARLTPWRLAPEHARLALFWALLAATPATLLAGMVAGLIGPSPALTLTRAIAGVGFFLIWGAGIAALARRI</sequence>
<feature type="transmembrane region" description="Helical" evidence="1">
    <location>
        <begin position="83"/>
        <end position="108"/>
    </location>
</feature>
<accession>A0ABW4DXJ7</accession>
<feature type="transmembrane region" description="Helical" evidence="1">
    <location>
        <begin position="150"/>
        <end position="172"/>
    </location>
</feature>
<reference evidence="3" key="1">
    <citation type="journal article" date="2019" name="Int. J. Syst. Evol. Microbiol.">
        <title>The Global Catalogue of Microorganisms (GCM) 10K type strain sequencing project: providing services to taxonomists for standard genome sequencing and annotation.</title>
        <authorList>
            <consortium name="The Broad Institute Genomics Platform"/>
            <consortium name="The Broad Institute Genome Sequencing Center for Infectious Disease"/>
            <person name="Wu L."/>
            <person name="Ma J."/>
        </authorList>
    </citation>
    <scope>NUCLEOTIDE SEQUENCE [LARGE SCALE GENOMIC DNA]</scope>
    <source>
        <strain evidence="3">CCM 8875</strain>
    </source>
</reference>
<proteinExistence type="predicted"/>
<keyword evidence="1" id="KW-1133">Transmembrane helix</keyword>
<evidence type="ECO:0008006" key="4">
    <source>
        <dbReference type="Google" id="ProtNLM"/>
    </source>
</evidence>
<keyword evidence="3" id="KW-1185">Reference proteome</keyword>
<keyword evidence="1" id="KW-0812">Transmembrane</keyword>
<name>A0ABW4DXJ7_9RHOB</name>
<gene>
    <name evidence="2" type="ORF">ACFQ5P_08920</name>
</gene>
<organism evidence="2 3">
    <name type="scientific">Paracoccus nototheniae</name>
    <dbReference type="NCBI Taxonomy" id="2489002"/>
    <lineage>
        <taxon>Bacteria</taxon>
        <taxon>Pseudomonadati</taxon>
        <taxon>Pseudomonadota</taxon>
        <taxon>Alphaproteobacteria</taxon>
        <taxon>Rhodobacterales</taxon>
        <taxon>Paracoccaceae</taxon>
        <taxon>Paracoccus</taxon>
    </lineage>
</organism>
<comment type="caution">
    <text evidence="2">The sequence shown here is derived from an EMBL/GenBank/DDBJ whole genome shotgun (WGS) entry which is preliminary data.</text>
</comment>
<dbReference type="Proteomes" id="UP001597302">
    <property type="component" value="Unassembled WGS sequence"/>
</dbReference>
<evidence type="ECO:0000313" key="3">
    <source>
        <dbReference type="Proteomes" id="UP001597302"/>
    </source>
</evidence>
<dbReference type="RefSeq" id="WP_242679538.1">
    <property type="nucleotide sequence ID" value="NZ_CBCSAJ010000031.1"/>
</dbReference>
<dbReference type="EMBL" id="JBHTOQ010000020">
    <property type="protein sequence ID" value="MFD1481418.1"/>
    <property type="molecule type" value="Genomic_DNA"/>
</dbReference>
<feature type="transmembrane region" description="Helical" evidence="1">
    <location>
        <begin position="120"/>
        <end position="144"/>
    </location>
</feature>